<evidence type="ECO:0000256" key="1">
    <source>
        <dbReference type="SAM" id="Phobius"/>
    </source>
</evidence>
<dbReference type="PATRIC" id="fig|1219045.3.peg.374"/>
<evidence type="ECO:0000313" key="4">
    <source>
        <dbReference type="Proteomes" id="UP000024284"/>
    </source>
</evidence>
<gene>
    <name evidence="3" type="ORF">BV98_000370</name>
</gene>
<comment type="caution">
    <text evidence="3">The sequence shown here is derived from an EMBL/GenBank/DDBJ whole genome shotgun (WGS) entry which is preliminary data.</text>
</comment>
<keyword evidence="1" id="KW-1133">Transmembrane helix</keyword>
<dbReference type="InterPro" id="IPR058058">
    <property type="entry name" value="CBU_0592-like"/>
</dbReference>
<dbReference type="eggNOG" id="ENOG50339N0">
    <property type="taxonomic scope" value="Bacteria"/>
</dbReference>
<proteinExistence type="predicted"/>
<keyword evidence="1" id="KW-0812">Transmembrane</keyword>
<dbReference type="STRING" id="76947.GCA_002080435_00648"/>
<dbReference type="Pfam" id="PF26604">
    <property type="entry name" value="CBU_0592"/>
    <property type="match status" value="1"/>
</dbReference>
<feature type="domain" description="CBU-0592-like" evidence="2">
    <location>
        <begin position="48"/>
        <end position="121"/>
    </location>
</feature>
<feature type="transmembrane region" description="Helical" evidence="1">
    <location>
        <begin position="100"/>
        <end position="118"/>
    </location>
</feature>
<keyword evidence="4" id="KW-1185">Reference proteome</keyword>
<evidence type="ECO:0000259" key="2">
    <source>
        <dbReference type="Pfam" id="PF26604"/>
    </source>
</evidence>
<feature type="transmembrane region" description="Helical" evidence="1">
    <location>
        <begin position="40"/>
        <end position="64"/>
    </location>
</feature>
<reference evidence="3" key="1">
    <citation type="submission" date="2014-08" db="EMBL/GenBank/DDBJ databases">
        <title>Draft genome sequences of Sphingobium herbicidovorans.</title>
        <authorList>
            <person name="Gan H.M."/>
            <person name="Gan H.Y."/>
            <person name="Savka M.A."/>
        </authorList>
    </citation>
    <scope>NUCLEOTIDE SEQUENCE [LARGE SCALE GENOMIC DNA]</scope>
    <source>
        <strain evidence="3">NBRC 16415</strain>
    </source>
</reference>
<keyword evidence="1" id="KW-0472">Membrane</keyword>
<protein>
    <recommendedName>
        <fullName evidence="2">CBU-0592-like domain-containing protein</fullName>
    </recommendedName>
</protein>
<sequence>MRRACAWQAQLVSASAVPHKLSRDLADRSPRQEPGDDEAVGHVAIFVELVGWIGALLILGAYILVSTGRLSGDSAAFQWMNAMGATFFVLNTWWHGAIPSMVLNIIWGCIGFTALWRISRRKGPGGQ</sequence>
<dbReference type="EMBL" id="JFZA02000001">
    <property type="protein sequence ID" value="KFG92118.1"/>
    <property type="molecule type" value="Genomic_DNA"/>
</dbReference>
<dbReference type="AlphaFoldDB" id="A0A086PFF0"/>
<accession>A0A086PFF0</accession>
<name>A0A086PFF0_SPHHM</name>
<dbReference type="Proteomes" id="UP000024284">
    <property type="component" value="Unassembled WGS sequence"/>
</dbReference>
<dbReference type="NCBIfam" id="NF047864">
    <property type="entry name" value="CBU_0592_membra"/>
    <property type="match status" value="1"/>
</dbReference>
<evidence type="ECO:0000313" key="3">
    <source>
        <dbReference type="EMBL" id="KFG92118.1"/>
    </source>
</evidence>
<organism evidence="3 4">
    <name type="scientific">Sphingobium herbicidovorans (strain ATCC 700291 / DSM 11019 / CCUG 56400 / KCTC 2939 / LMG 18315 / NBRC 16415 / MH)</name>
    <name type="common">Sphingomonas herbicidovorans</name>
    <dbReference type="NCBI Taxonomy" id="1219045"/>
    <lineage>
        <taxon>Bacteria</taxon>
        <taxon>Pseudomonadati</taxon>
        <taxon>Pseudomonadota</taxon>
        <taxon>Alphaproteobacteria</taxon>
        <taxon>Sphingomonadales</taxon>
        <taxon>Sphingomonadaceae</taxon>
        <taxon>Sphingobium</taxon>
    </lineage>
</organism>